<dbReference type="EMBL" id="VXIV02001717">
    <property type="protein sequence ID" value="KAF6030311.1"/>
    <property type="molecule type" value="Genomic_DNA"/>
</dbReference>
<evidence type="ECO:0000313" key="1">
    <source>
        <dbReference type="EMBL" id="KAF6030311.1"/>
    </source>
</evidence>
<organism evidence="1 2">
    <name type="scientific">Bugula neritina</name>
    <name type="common">Brown bryozoan</name>
    <name type="synonym">Sertularia neritina</name>
    <dbReference type="NCBI Taxonomy" id="10212"/>
    <lineage>
        <taxon>Eukaryota</taxon>
        <taxon>Metazoa</taxon>
        <taxon>Spiralia</taxon>
        <taxon>Lophotrochozoa</taxon>
        <taxon>Bryozoa</taxon>
        <taxon>Gymnolaemata</taxon>
        <taxon>Cheilostomatida</taxon>
        <taxon>Flustrina</taxon>
        <taxon>Buguloidea</taxon>
        <taxon>Bugulidae</taxon>
        <taxon>Bugula</taxon>
    </lineage>
</organism>
<protein>
    <submittedName>
        <fullName evidence="1">Uncharacterized protein</fullName>
    </submittedName>
</protein>
<reference evidence="1" key="1">
    <citation type="submission" date="2020-06" db="EMBL/GenBank/DDBJ databases">
        <title>Draft genome of Bugula neritina, a colonial animal packing powerful symbionts and potential medicines.</title>
        <authorList>
            <person name="Rayko M."/>
        </authorList>
    </citation>
    <scope>NUCLEOTIDE SEQUENCE [LARGE SCALE GENOMIC DNA]</scope>
    <source>
        <strain evidence="1">Kwan_BN1</strain>
    </source>
</reference>
<keyword evidence="2" id="KW-1185">Reference proteome</keyword>
<dbReference type="AlphaFoldDB" id="A0A7J7JX99"/>
<accession>A0A7J7JX99</accession>
<dbReference type="Proteomes" id="UP000593567">
    <property type="component" value="Unassembled WGS sequence"/>
</dbReference>
<gene>
    <name evidence="1" type="ORF">EB796_011391</name>
</gene>
<sequence length="145" mass="17048">MEGRKAIESRHSLIMKTNTNSRADTKEVFTRKEIIQEPTCFWLRLELQLTQSDFKCPKERLTLGCSFLTSTEILRIEKPLPQLTNKEVFTRKEIIQEPTCFWLRLELQLTQSDFKCPKERLTLGCSFLTSTEILRIEKPLPQLTK</sequence>
<comment type="caution">
    <text evidence="1">The sequence shown here is derived from an EMBL/GenBank/DDBJ whole genome shotgun (WGS) entry which is preliminary data.</text>
</comment>
<proteinExistence type="predicted"/>
<name>A0A7J7JX99_BUGNE</name>
<evidence type="ECO:0000313" key="2">
    <source>
        <dbReference type="Proteomes" id="UP000593567"/>
    </source>
</evidence>